<dbReference type="InterPro" id="IPR007049">
    <property type="entry name" value="Carb-sel_porin_OprB"/>
</dbReference>
<comment type="caution">
    <text evidence="4">The sequence shown here is derived from an EMBL/GenBank/DDBJ whole genome shotgun (WGS) entry which is preliminary data.</text>
</comment>
<keyword evidence="5" id="KW-1185">Reference proteome</keyword>
<protein>
    <recommendedName>
        <fullName evidence="6">Porin</fullName>
    </recommendedName>
</protein>
<evidence type="ECO:0008006" key="6">
    <source>
        <dbReference type="Google" id="ProtNLM"/>
    </source>
</evidence>
<proteinExistence type="inferred from homology"/>
<gene>
    <name evidence="4" type="ORF">BST85_07040</name>
</gene>
<dbReference type="EMBL" id="MQUB01000001">
    <property type="protein sequence ID" value="PQB04676.1"/>
    <property type="molecule type" value="Genomic_DNA"/>
</dbReference>
<evidence type="ECO:0000313" key="4">
    <source>
        <dbReference type="EMBL" id="PQB04676.1"/>
    </source>
</evidence>
<dbReference type="Proteomes" id="UP000239800">
    <property type="component" value="Unassembled WGS sequence"/>
</dbReference>
<name>A0A2S7KPX0_9FLAO</name>
<evidence type="ECO:0000313" key="5">
    <source>
        <dbReference type="Proteomes" id="UP000239800"/>
    </source>
</evidence>
<dbReference type="GO" id="GO:0008643">
    <property type="term" value="P:carbohydrate transport"/>
    <property type="evidence" value="ECO:0007669"/>
    <property type="project" value="InterPro"/>
</dbReference>
<reference evidence="4 5" key="1">
    <citation type="submission" date="2016-11" db="EMBL/GenBank/DDBJ databases">
        <title>Trade-off between light-utilization and light-protection in marine flavobacteria.</title>
        <authorList>
            <person name="Kumagai Y."/>
        </authorList>
    </citation>
    <scope>NUCLEOTIDE SEQUENCE [LARGE SCALE GENOMIC DNA]</scope>
    <source>
        <strain evidence="4 5">NBRC 107741</strain>
    </source>
</reference>
<accession>A0A2S7KPX0</accession>
<dbReference type="Gene3D" id="2.40.160.180">
    <property type="entry name" value="Carbohydrate-selective porin OprB"/>
    <property type="match status" value="1"/>
</dbReference>
<dbReference type="AlphaFoldDB" id="A0A2S7KPX0"/>
<evidence type="ECO:0000256" key="2">
    <source>
        <dbReference type="RuleBase" id="RU363072"/>
    </source>
</evidence>
<dbReference type="PANTHER" id="PTHR37944">
    <property type="entry name" value="PORIN B"/>
    <property type="match status" value="1"/>
</dbReference>
<dbReference type="InterPro" id="IPR052932">
    <property type="entry name" value="OprB_Porin"/>
</dbReference>
<comment type="similarity">
    <text evidence="1 2">Belongs to the OprB family.</text>
</comment>
<dbReference type="GO" id="GO:0016020">
    <property type="term" value="C:membrane"/>
    <property type="evidence" value="ECO:0007669"/>
    <property type="project" value="InterPro"/>
</dbReference>
<organism evidence="4 5">
    <name type="scientific">Aureitalea marina</name>
    <dbReference type="NCBI Taxonomy" id="930804"/>
    <lineage>
        <taxon>Bacteria</taxon>
        <taxon>Pseudomonadati</taxon>
        <taxon>Bacteroidota</taxon>
        <taxon>Flavobacteriia</taxon>
        <taxon>Flavobacteriales</taxon>
        <taxon>Flavobacteriaceae</taxon>
        <taxon>Aureitalea</taxon>
    </lineage>
</organism>
<feature type="region of interest" description="Disordered" evidence="3">
    <location>
        <begin position="1"/>
        <end position="25"/>
    </location>
</feature>
<dbReference type="Pfam" id="PF04966">
    <property type="entry name" value="OprB"/>
    <property type="match status" value="1"/>
</dbReference>
<dbReference type="GO" id="GO:0015288">
    <property type="term" value="F:porin activity"/>
    <property type="evidence" value="ECO:0007669"/>
    <property type="project" value="InterPro"/>
</dbReference>
<evidence type="ECO:0000256" key="1">
    <source>
        <dbReference type="ARBA" id="ARBA00008769"/>
    </source>
</evidence>
<dbReference type="InterPro" id="IPR038673">
    <property type="entry name" value="OprB_sf"/>
</dbReference>
<dbReference type="PANTHER" id="PTHR37944:SF1">
    <property type="entry name" value="PORIN B"/>
    <property type="match status" value="1"/>
</dbReference>
<sequence>MAWGIHAQDKEQVKDSLGNFGGPDQVDNRIQRDKDVVKAWLEFPFLDGYFSFKERFAEKTDISFGLDYSNTFIGTNSDVGEGNASSGVFRLYGSWEPVGKKSGNSGALVFKVEHRHKYGDIPPKSLGLDMGYAGFIGAAYNNDGWRATNLYWRQRFADGRVALVGGFLDVTDFFDVYGLAVPWMHFSNLVFSTGVAAVNLPNDGYLGFAAGGWISQKVYVIAGIGDINSDPTDIFNGFDTFFNKNEYFKHLEVGVAGSQDYLFLDNIHLSLWQRDATSATGDPNGWGLVLSASKYINKIWYPFLRYAYTEDAGSLLQNSLSTGFGYQPVQGRDLLALGLNWGQVNETTFGSGLDDQFSFELFYRFQLSTRVAITPDIQYLINPALNPQQSSLFLYSIRGRIAL</sequence>
<evidence type="ECO:0000256" key="3">
    <source>
        <dbReference type="SAM" id="MobiDB-lite"/>
    </source>
</evidence>